<name>A0A0S8FY79_UNCW3</name>
<dbReference type="InterPro" id="IPR011903">
    <property type="entry name" value="TON_0319-like"/>
</dbReference>
<proteinExistence type="predicted"/>
<evidence type="ECO:0000259" key="1">
    <source>
        <dbReference type="Pfam" id="PF13192"/>
    </source>
</evidence>
<dbReference type="AlphaFoldDB" id="A0A0S8FY79"/>
<sequence>MSILDDKVKEQVIEMFKDLREPVKLVVFTQDSLISIPGLECETCKDNRLLMEEVAALSDKISVEIYDFMKDKERVEEYKIDKIPATVVQGNKDSGIRIYGMPAGYEFPTLLNAIKLVSTANSGLSAESKEKLKDLSNQIHIQVFVTLTCPYCASAATLAHKLAYESSQIRADVVNAQEFPQLAQRYNVFAVPKTVINETVHFEGALREEGFLEKTMETQNQV</sequence>
<dbReference type="NCBIfam" id="TIGR02187">
    <property type="entry name" value="PDO_seleno_TRX"/>
    <property type="match status" value="1"/>
</dbReference>
<dbReference type="InterPro" id="IPR036249">
    <property type="entry name" value="Thioredoxin-like_sf"/>
</dbReference>
<dbReference type="Proteomes" id="UP000051373">
    <property type="component" value="Unassembled WGS sequence"/>
</dbReference>
<comment type="caution">
    <text evidence="2">The sequence shown here is derived from an EMBL/GenBank/DDBJ whole genome shotgun (WGS) entry which is preliminary data.</text>
</comment>
<dbReference type="InterPro" id="IPR011767">
    <property type="entry name" value="GLR_AS"/>
</dbReference>
<dbReference type="Gene3D" id="3.40.30.10">
    <property type="entry name" value="Glutaredoxin"/>
    <property type="match status" value="2"/>
</dbReference>
<dbReference type="PROSITE" id="PS51354">
    <property type="entry name" value="GLUTAREDOXIN_2"/>
    <property type="match status" value="1"/>
</dbReference>
<dbReference type="STRING" id="1703779.AMJ83_01015"/>
<evidence type="ECO:0000313" key="2">
    <source>
        <dbReference type="EMBL" id="KPK64795.1"/>
    </source>
</evidence>
<dbReference type="PROSITE" id="PS00195">
    <property type="entry name" value="GLUTAREDOXIN_1"/>
    <property type="match status" value="1"/>
</dbReference>
<dbReference type="EMBL" id="LJUJ01000001">
    <property type="protein sequence ID" value="KPK64795.1"/>
    <property type="molecule type" value="Genomic_DNA"/>
</dbReference>
<protein>
    <recommendedName>
        <fullName evidence="1">Thioredoxin-like fold domain-containing protein</fullName>
    </recommendedName>
</protein>
<dbReference type="CDD" id="cd02973">
    <property type="entry name" value="TRX_GRX_like"/>
    <property type="match status" value="1"/>
</dbReference>
<organism evidence="2 3">
    <name type="scientific">candidate division WOR_3 bacterium SM23_42</name>
    <dbReference type="NCBI Taxonomy" id="1703779"/>
    <lineage>
        <taxon>Bacteria</taxon>
        <taxon>Bacteria division WOR-3</taxon>
    </lineage>
</organism>
<evidence type="ECO:0000313" key="3">
    <source>
        <dbReference type="Proteomes" id="UP000051373"/>
    </source>
</evidence>
<dbReference type="InterPro" id="IPR012336">
    <property type="entry name" value="Thioredoxin-like_fold"/>
</dbReference>
<dbReference type="SUPFAM" id="SSF52833">
    <property type="entry name" value="Thioredoxin-like"/>
    <property type="match status" value="2"/>
</dbReference>
<dbReference type="Pfam" id="PF13192">
    <property type="entry name" value="Thioredoxin_3"/>
    <property type="match status" value="1"/>
</dbReference>
<feature type="domain" description="Thioredoxin-like fold" evidence="1">
    <location>
        <begin position="140"/>
        <end position="216"/>
    </location>
</feature>
<gene>
    <name evidence="2" type="ORF">AMJ83_01015</name>
</gene>
<accession>A0A0S8FY79</accession>
<reference evidence="2 3" key="1">
    <citation type="journal article" date="2015" name="Microbiome">
        <title>Genomic resolution of linkages in carbon, nitrogen, and sulfur cycling among widespread estuary sediment bacteria.</title>
        <authorList>
            <person name="Baker B.J."/>
            <person name="Lazar C.S."/>
            <person name="Teske A.P."/>
            <person name="Dick G.J."/>
        </authorList>
    </citation>
    <scope>NUCLEOTIDE SEQUENCE [LARGE SCALE GENOMIC DNA]</scope>
    <source>
        <strain evidence="2">SM23_42</strain>
    </source>
</reference>
<dbReference type="PANTHER" id="PTHR37170">
    <property type="entry name" value="GLUTAREDOXIN-RELATED"/>
    <property type="match status" value="1"/>
</dbReference>
<dbReference type="PANTHER" id="PTHR37170:SF1">
    <property type="entry name" value="GLUTAREDOXIN-LIKE PROTEIN"/>
    <property type="match status" value="1"/>
</dbReference>